<evidence type="ECO:0000256" key="1">
    <source>
        <dbReference type="SAM" id="Phobius"/>
    </source>
</evidence>
<organism evidence="2 3">
    <name type="scientific">Candidatus Segetimicrobium genomatis</name>
    <dbReference type="NCBI Taxonomy" id="2569760"/>
    <lineage>
        <taxon>Bacteria</taxon>
        <taxon>Bacillati</taxon>
        <taxon>Candidatus Sysuimicrobiota</taxon>
        <taxon>Candidatus Sysuimicrobiia</taxon>
        <taxon>Candidatus Sysuimicrobiales</taxon>
        <taxon>Candidatus Segetimicrobiaceae</taxon>
        <taxon>Candidatus Segetimicrobium</taxon>
    </lineage>
</organism>
<proteinExistence type="predicted"/>
<protein>
    <recommendedName>
        <fullName evidence="4">Prepilin-type N-terminal cleavage/methylation domain-containing protein</fullName>
    </recommendedName>
</protein>
<evidence type="ECO:0000313" key="2">
    <source>
        <dbReference type="EMBL" id="TMJ17000.1"/>
    </source>
</evidence>
<dbReference type="AlphaFoldDB" id="A0A537M9P1"/>
<feature type="transmembrane region" description="Helical" evidence="1">
    <location>
        <begin position="20"/>
        <end position="41"/>
    </location>
</feature>
<keyword evidence="1" id="KW-0812">Transmembrane</keyword>
<name>A0A537M9P1_9BACT</name>
<feature type="non-terminal residue" evidence="2">
    <location>
        <position position="107"/>
    </location>
</feature>
<evidence type="ECO:0008006" key="4">
    <source>
        <dbReference type="Google" id="ProtNLM"/>
    </source>
</evidence>
<dbReference type="Proteomes" id="UP000320393">
    <property type="component" value="Unassembled WGS sequence"/>
</dbReference>
<reference evidence="2 3" key="1">
    <citation type="journal article" date="2019" name="Nat. Microbiol.">
        <title>Mediterranean grassland soil C-N compound turnover is dependent on rainfall and depth, and is mediated by genomically divergent microorganisms.</title>
        <authorList>
            <person name="Diamond S."/>
            <person name="Andeer P.F."/>
            <person name="Li Z."/>
            <person name="Crits-Christoph A."/>
            <person name="Burstein D."/>
            <person name="Anantharaman K."/>
            <person name="Lane K.R."/>
            <person name="Thomas B.C."/>
            <person name="Pan C."/>
            <person name="Northen T.R."/>
            <person name="Banfield J.F."/>
        </authorList>
    </citation>
    <scope>NUCLEOTIDE SEQUENCE [LARGE SCALE GENOMIC DNA]</scope>
    <source>
        <strain evidence="2">NP_5</strain>
    </source>
</reference>
<accession>A0A537M9P1</accession>
<evidence type="ECO:0000313" key="3">
    <source>
        <dbReference type="Proteomes" id="UP000320393"/>
    </source>
</evidence>
<gene>
    <name evidence="2" type="ORF">E6H02_00040</name>
</gene>
<sequence>MGPRAAGFPDARGVTLLEFVVMLALLGVVIGGIYQFVIWGAKSAGATNDFMQTQAQIRSALDNIADETRWGQSVTAAGPTTVTLSIPQSTPFSSLGSYSVTFAYDSV</sequence>
<comment type="caution">
    <text evidence="2">The sequence shown here is derived from an EMBL/GenBank/DDBJ whole genome shotgun (WGS) entry which is preliminary data.</text>
</comment>
<keyword evidence="1" id="KW-1133">Transmembrane helix</keyword>
<dbReference type="EMBL" id="VBAM01000002">
    <property type="protein sequence ID" value="TMJ17000.1"/>
    <property type="molecule type" value="Genomic_DNA"/>
</dbReference>
<keyword evidence="1" id="KW-0472">Membrane</keyword>